<feature type="compositionally biased region" description="Polar residues" evidence="1">
    <location>
        <begin position="83"/>
        <end position="98"/>
    </location>
</feature>
<accession>A0A9P6FPE4</accession>
<dbReference type="OrthoDB" id="2408448at2759"/>
<evidence type="ECO:0000256" key="1">
    <source>
        <dbReference type="SAM" id="MobiDB-lite"/>
    </source>
</evidence>
<evidence type="ECO:0000313" key="2">
    <source>
        <dbReference type="EMBL" id="KAF9579408.1"/>
    </source>
</evidence>
<comment type="caution">
    <text evidence="2">The sequence shown here is derived from an EMBL/GenBank/DDBJ whole genome shotgun (WGS) entry which is preliminary data.</text>
</comment>
<gene>
    <name evidence="2" type="ORF">BGW38_004337</name>
</gene>
<feature type="region of interest" description="Disordered" evidence="1">
    <location>
        <begin position="17"/>
        <end position="116"/>
    </location>
</feature>
<keyword evidence="3" id="KW-1185">Reference proteome</keyword>
<dbReference type="EMBL" id="JAABOA010002780">
    <property type="protein sequence ID" value="KAF9579408.1"/>
    <property type="molecule type" value="Genomic_DNA"/>
</dbReference>
<dbReference type="Proteomes" id="UP000780801">
    <property type="component" value="Unassembled WGS sequence"/>
</dbReference>
<feature type="compositionally biased region" description="Polar residues" evidence="1">
    <location>
        <begin position="17"/>
        <end position="33"/>
    </location>
</feature>
<proteinExistence type="predicted"/>
<feature type="compositionally biased region" description="Low complexity" evidence="1">
    <location>
        <begin position="36"/>
        <end position="52"/>
    </location>
</feature>
<dbReference type="AlphaFoldDB" id="A0A9P6FPE4"/>
<sequence length="144" mass="15396">MADEKLAYENISQAIHQAHSRQPITATDTSILANTPVGASSSGNPSSSNSVAHSQDTIQPVLTADSNASSSEFSGTAVKKTGTRSTFCPTNGRSTTKLTEADFDDPEKDKPQPTGWLAKLGFQKCAHFGDRLEKEGDPQTQSYY</sequence>
<evidence type="ECO:0000313" key="3">
    <source>
        <dbReference type="Proteomes" id="UP000780801"/>
    </source>
</evidence>
<organism evidence="2 3">
    <name type="scientific">Lunasporangiospora selenospora</name>
    <dbReference type="NCBI Taxonomy" id="979761"/>
    <lineage>
        <taxon>Eukaryota</taxon>
        <taxon>Fungi</taxon>
        <taxon>Fungi incertae sedis</taxon>
        <taxon>Mucoromycota</taxon>
        <taxon>Mortierellomycotina</taxon>
        <taxon>Mortierellomycetes</taxon>
        <taxon>Mortierellales</taxon>
        <taxon>Mortierellaceae</taxon>
        <taxon>Lunasporangiospora</taxon>
    </lineage>
</organism>
<protein>
    <submittedName>
        <fullName evidence="2">Uncharacterized protein</fullName>
    </submittedName>
</protein>
<feature type="compositionally biased region" description="Polar residues" evidence="1">
    <location>
        <begin position="53"/>
        <end position="74"/>
    </location>
</feature>
<name>A0A9P6FPE4_9FUNG</name>
<reference evidence="2" key="1">
    <citation type="journal article" date="2020" name="Fungal Divers.">
        <title>Resolving the Mortierellaceae phylogeny through synthesis of multi-gene phylogenetics and phylogenomics.</title>
        <authorList>
            <person name="Vandepol N."/>
            <person name="Liber J."/>
            <person name="Desiro A."/>
            <person name="Na H."/>
            <person name="Kennedy M."/>
            <person name="Barry K."/>
            <person name="Grigoriev I.V."/>
            <person name="Miller A.N."/>
            <person name="O'Donnell K."/>
            <person name="Stajich J.E."/>
            <person name="Bonito G."/>
        </authorList>
    </citation>
    <scope>NUCLEOTIDE SEQUENCE</scope>
    <source>
        <strain evidence="2">KOD1015</strain>
    </source>
</reference>